<dbReference type="PANTHER" id="PTHR33619">
    <property type="entry name" value="POLYSACCHARIDE EXPORT PROTEIN GFCE-RELATED"/>
    <property type="match status" value="1"/>
</dbReference>
<feature type="domain" description="Polysaccharide export protein N-terminal" evidence="4">
    <location>
        <begin position="50"/>
        <end position="124"/>
    </location>
</feature>
<dbReference type="EMBL" id="FNUY01000001">
    <property type="protein sequence ID" value="SEF44877.1"/>
    <property type="molecule type" value="Genomic_DNA"/>
</dbReference>
<feature type="domain" description="AprE-like long alpha-helical hairpin" evidence="6">
    <location>
        <begin position="180"/>
        <end position="366"/>
    </location>
</feature>
<feature type="coiled-coil region" evidence="2">
    <location>
        <begin position="239"/>
        <end position="280"/>
    </location>
</feature>
<evidence type="ECO:0000256" key="1">
    <source>
        <dbReference type="ARBA" id="ARBA00022729"/>
    </source>
</evidence>
<accession>A0A1H5S4X9</accession>
<dbReference type="InterPro" id="IPR019554">
    <property type="entry name" value="Soluble_ligand-bd"/>
</dbReference>
<evidence type="ECO:0000259" key="4">
    <source>
        <dbReference type="Pfam" id="PF02563"/>
    </source>
</evidence>
<dbReference type="OrthoDB" id="9798876at2"/>
<feature type="signal peptide" evidence="3">
    <location>
        <begin position="1"/>
        <end position="45"/>
    </location>
</feature>
<gene>
    <name evidence="7" type="ORF">SAMN04488115_101122</name>
</gene>
<keyword evidence="1 3" id="KW-0732">Signal</keyword>
<dbReference type="RefSeq" id="WP_160115630.1">
    <property type="nucleotide sequence ID" value="NZ_FNUY01000001.1"/>
</dbReference>
<dbReference type="InterPro" id="IPR003715">
    <property type="entry name" value="Poly_export_N"/>
</dbReference>
<sequence length="437" mass="48235">MMSARVSTILPDALPRDGRRPGTVAALARVGLLLLGSSFPAPAFAAPSDEPPIYRVAPGDRINVTVFGQTDLSGDTVIDGASSVTVPLIGPISVRGLSIKEIEQRITQRLSDGYLQKPVVSVRLTEPRPIYVVGDVKTSGSYAYRYGVSVMGAVALAGGFTVSEEQAQAVLRTDFLQADERVRTLEVTRVSFQARRIRLEAQRDGRPTPKFDELTGPAATGEQVSQIFQNEAQMHAFQMAALQQQVAMLEQQEPRLQTNKQFLQEQLASEKRQLELIQQHLVDYNALVSSGLARRYTGIELQREEARNRGNIARFSGDMSNIDVSVGELKIRIQEARDGFQRRVRTELQDTLQRIAEIEVALPAARAARELRLRQVGFVADAGGAPRRSLFVTRTSDEKSETFAVTDSALLEPGDILRVERQRDPSQSAEPVSITWR</sequence>
<dbReference type="Pfam" id="PF10531">
    <property type="entry name" value="SLBB"/>
    <property type="match status" value="1"/>
</dbReference>
<evidence type="ECO:0000256" key="2">
    <source>
        <dbReference type="SAM" id="Coils"/>
    </source>
</evidence>
<dbReference type="GO" id="GO:0015159">
    <property type="term" value="F:polysaccharide transmembrane transporter activity"/>
    <property type="evidence" value="ECO:0007669"/>
    <property type="project" value="InterPro"/>
</dbReference>
<evidence type="ECO:0000313" key="8">
    <source>
        <dbReference type="Proteomes" id="UP000236743"/>
    </source>
</evidence>
<keyword evidence="2" id="KW-0175">Coiled coil</keyword>
<name>A0A1H5S4X9_9HYPH</name>
<dbReference type="Gene3D" id="3.30.1950.10">
    <property type="entry name" value="wza like domain"/>
    <property type="match status" value="1"/>
</dbReference>
<evidence type="ECO:0000259" key="5">
    <source>
        <dbReference type="Pfam" id="PF10531"/>
    </source>
</evidence>
<evidence type="ECO:0000313" key="7">
    <source>
        <dbReference type="EMBL" id="SEF44877.1"/>
    </source>
</evidence>
<proteinExistence type="predicted"/>
<protein>
    <submittedName>
        <fullName evidence="7">Polysaccharide export outer membrane protein</fullName>
    </submittedName>
</protein>
<dbReference type="Gene3D" id="3.10.560.10">
    <property type="entry name" value="Outer membrane lipoprotein wza domain like"/>
    <property type="match status" value="1"/>
</dbReference>
<evidence type="ECO:0000259" key="6">
    <source>
        <dbReference type="Pfam" id="PF25994"/>
    </source>
</evidence>
<evidence type="ECO:0000256" key="3">
    <source>
        <dbReference type="SAM" id="SignalP"/>
    </source>
</evidence>
<organism evidence="7 8">
    <name type="scientific">Bosea lathyri</name>
    <dbReference type="NCBI Taxonomy" id="1036778"/>
    <lineage>
        <taxon>Bacteria</taxon>
        <taxon>Pseudomonadati</taxon>
        <taxon>Pseudomonadota</taxon>
        <taxon>Alphaproteobacteria</taxon>
        <taxon>Hyphomicrobiales</taxon>
        <taxon>Boseaceae</taxon>
        <taxon>Bosea</taxon>
    </lineage>
</organism>
<feature type="domain" description="Soluble ligand binding" evidence="5">
    <location>
        <begin position="130"/>
        <end position="167"/>
    </location>
</feature>
<keyword evidence="8" id="KW-1185">Reference proteome</keyword>
<dbReference type="InterPro" id="IPR049712">
    <property type="entry name" value="Poly_export"/>
</dbReference>
<dbReference type="AlphaFoldDB" id="A0A1H5S4X9"/>
<reference evidence="7 8" key="1">
    <citation type="submission" date="2016-10" db="EMBL/GenBank/DDBJ databases">
        <authorList>
            <person name="de Groot N.N."/>
        </authorList>
    </citation>
    <scope>NUCLEOTIDE SEQUENCE [LARGE SCALE GENOMIC DNA]</scope>
    <source>
        <strain evidence="7 8">DSM 26656</strain>
    </source>
</reference>
<dbReference type="Pfam" id="PF25994">
    <property type="entry name" value="HH_AprE"/>
    <property type="match status" value="1"/>
</dbReference>
<dbReference type="PANTHER" id="PTHR33619:SF3">
    <property type="entry name" value="POLYSACCHARIDE EXPORT PROTEIN GFCE-RELATED"/>
    <property type="match status" value="1"/>
</dbReference>
<dbReference type="Pfam" id="PF02563">
    <property type="entry name" value="Poly_export"/>
    <property type="match status" value="1"/>
</dbReference>
<feature type="chain" id="PRO_5009283619" evidence="3">
    <location>
        <begin position="46"/>
        <end position="437"/>
    </location>
</feature>
<dbReference type="Proteomes" id="UP000236743">
    <property type="component" value="Unassembled WGS sequence"/>
</dbReference>
<dbReference type="InterPro" id="IPR058781">
    <property type="entry name" value="HH_AprE-like"/>
</dbReference>